<proteinExistence type="predicted"/>
<feature type="non-terminal residue" evidence="1">
    <location>
        <position position="1"/>
    </location>
</feature>
<accession>A0A0F8YUP5</accession>
<protein>
    <submittedName>
        <fullName evidence="1">Uncharacterized protein</fullName>
    </submittedName>
</protein>
<reference evidence="1" key="1">
    <citation type="journal article" date="2015" name="Nature">
        <title>Complex archaea that bridge the gap between prokaryotes and eukaryotes.</title>
        <authorList>
            <person name="Spang A."/>
            <person name="Saw J.H."/>
            <person name="Jorgensen S.L."/>
            <person name="Zaremba-Niedzwiedzka K."/>
            <person name="Martijn J."/>
            <person name="Lind A.E."/>
            <person name="van Eijk R."/>
            <person name="Schleper C."/>
            <person name="Guy L."/>
            <person name="Ettema T.J."/>
        </authorList>
    </citation>
    <scope>NUCLEOTIDE SEQUENCE</scope>
</reference>
<comment type="caution">
    <text evidence="1">The sequence shown here is derived from an EMBL/GenBank/DDBJ whole genome shotgun (WGS) entry which is preliminary data.</text>
</comment>
<name>A0A0F8YUP5_9ZZZZ</name>
<sequence length="203" mass="20833">NATGASSVFVQVGADSTAVVGKLASNTGVDIGDVDVLTCKNTAGDIAHSSGDSGNPVKVGGKAYNLDGTAPGTVVTEADRAHFITDVYGRQFVETIHPNLWKATDNQATAQTNTELKGTPGAGLSLYITDIIISNGATLGNIKFVEDSGGTPVDIIEVMYFAVNGGAVINLKTPLKITANKNFGYTSVDVSTHSITISGFIAP</sequence>
<dbReference type="AlphaFoldDB" id="A0A0F8YUP5"/>
<dbReference type="EMBL" id="LAZR01051432">
    <property type="protein sequence ID" value="KKK85172.1"/>
    <property type="molecule type" value="Genomic_DNA"/>
</dbReference>
<gene>
    <name evidence="1" type="ORF">LCGC14_2775950</name>
</gene>
<organism evidence="1">
    <name type="scientific">marine sediment metagenome</name>
    <dbReference type="NCBI Taxonomy" id="412755"/>
    <lineage>
        <taxon>unclassified sequences</taxon>
        <taxon>metagenomes</taxon>
        <taxon>ecological metagenomes</taxon>
    </lineage>
</organism>
<evidence type="ECO:0000313" key="1">
    <source>
        <dbReference type="EMBL" id="KKK85172.1"/>
    </source>
</evidence>